<organism evidence="2 3">
    <name type="scientific">Fusarium austroafricanum</name>
    <dbReference type="NCBI Taxonomy" id="2364996"/>
    <lineage>
        <taxon>Eukaryota</taxon>
        <taxon>Fungi</taxon>
        <taxon>Dikarya</taxon>
        <taxon>Ascomycota</taxon>
        <taxon>Pezizomycotina</taxon>
        <taxon>Sordariomycetes</taxon>
        <taxon>Hypocreomycetidae</taxon>
        <taxon>Hypocreales</taxon>
        <taxon>Nectriaceae</taxon>
        <taxon>Fusarium</taxon>
        <taxon>Fusarium concolor species complex</taxon>
    </lineage>
</organism>
<gene>
    <name evidence="2" type="ORF">F53441_5392</name>
</gene>
<reference evidence="2" key="1">
    <citation type="submission" date="2020-01" db="EMBL/GenBank/DDBJ databases">
        <title>Identification and distribution of gene clusters putatively required for synthesis of sphingolipid metabolism inhibitors in phylogenetically diverse species of the filamentous fungus Fusarium.</title>
        <authorList>
            <person name="Kim H.-S."/>
            <person name="Busman M."/>
            <person name="Brown D.W."/>
            <person name="Divon H."/>
            <person name="Uhlig S."/>
            <person name="Proctor R.H."/>
        </authorList>
    </citation>
    <scope>NUCLEOTIDE SEQUENCE</scope>
    <source>
        <strain evidence="2">NRRL 53441</strain>
    </source>
</reference>
<comment type="caution">
    <text evidence="2">The sequence shown here is derived from an EMBL/GenBank/DDBJ whole genome shotgun (WGS) entry which is preliminary data.</text>
</comment>
<evidence type="ECO:0000256" key="1">
    <source>
        <dbReference type="SAM" id="MobiDB-lite"/>
    </source>
</evidence>
<feature type="region of interest" description="Disordered" evidence="1">
    <location>
        <begin position="51"/>
        <end position="84"/>
    </location>
</feature>
<dbReference type="OrthoDB" id="5091548at2759"/>
<name>A0A8H4NZR3_9HYPO</name>
<sequence>MGSFEAMEGLQSNIDAVLAENATQKSQIAAQNRQIAELRHDRAFSQYSDAASRIQGREQSVTDESEKVDGSVSQPRPSKLSLVDAPADAPTAWPWFDSRFDEDRWKVEKPTEMTWSQDFLCFAFACLDGFCEEVYPSMLLFSIYILRHSNAAECPIQDHCDHWEVIVVDDAFQKQEGSVDLEVLCINPRLISRRVMDAFGPFPLTTEQETITCQPTKLYNYLKPNFGVLGTEEANVAAFRVLGRDSDTKVEHWMDKYGRPILKYPNEMTAETFHDLFHVMWEDITDC</sequence>
<protein>
    <submittedName>
        <fullName evidence="2">Uncharacterized protein</fullName>
    </submittedName>
</protein>
<keyword evidence="3" id="KW-1185">Reference proteome</keyword>
<accession>A0A8H4NZR3</accession>
<dbReference type="Proteomes" id="UP000605986">
    <property type="component" value="Unassembled WGS sequence"/>
</dbReference>
<proteinExistence type="predicted"/>
<dbReference type="AlphaFoldDB" id="A0A8H4NZR3"/>
<evidence type="ECO:0000313" key="2">
    <source>
        <dbReference type="EMBL" id="KAF4451713.1"/>
    </source>
</evidence>
<dbReference type="EMBL" id="JAADJG010000212">
    <property type="protein sequence ID" value="KAF4451713.1"/>
    <property type="molecule type" value="Genomic_DNA"/>
</dbReference>
<evidence type="ECO:0000313" key="3">
    <source>
        <dbReference type="Proteomes" id="UP000605986"/>
    </source>
</evidence>